<keyword evidence="8 10" id="KW-0472">Membrane</keyword>
<feature type="transmembrane region" description="Helical" evidence="10">
    <location>
        <begin position="196"/>
        <end position="217"/>
    </location>
</feature>
<evidence type="ECO:0000256" key="10">
    <source>
        <dbReference type="SAM" id="Phobius"/>
    </source>
</evidence>
<dbReference type="PANTHER" id="PTHR43823">
    <property type="entry name" value="SPORULATION PROTEIN YKVU"/>
    <property type="match status" value="1"/>
</dbReference>
<feature type="transmembrane region" description="Helical" evidence="10">
    <location>
        <begin position="169"/>
        <end position="190"/>
    </location>
</feature>
<evidence type="ECO:0000313" key="11">
    <source>
        <dbReference type="EMBL" id="QQO07776.1"/>
    </source>
</evidence>
<dbReference type="InterPro" id="IPR002528">
    <property type="entry name" value="MATE_fam"/>
</dbReference>
<dbReference type="RefSeq" id="WP_215625082.1">
    <property type="nucleotide sequence ID" value="NZ_CP067089.2"/>
</dbReference>
<evidence type="ECO:0000256" key="6">
    <source>
        <dbReference type="ARBA" id="ARBA00022692"/>
    </source>
</evidence>
<dbReference type="GO" id="GO:0042910">
    <property type="term" value="F:xenobiotic transmembrane transporter activity"/>
    <property type="evidence" value="ECO:0007669"/>
    <property type="project" value="InterPro"/>
</dbReference>
<dbReference type="GO" id="GO:0015297">
    <property type="term" value="F:antiporter activity"/>
    <property type="evidence" value="ECO:0007669"/>
    <property type="project" value="InterPro"/>
</dbReference>
<keyword evidence="6 10" id="KW-0812">Transmembrane</keyword>
<dbReference type="Proteomes" id="UP000595917">
    <property type="component" value="Chromosome"/>
</dbReference>
<evidence type="ECO:0000256" key="9">
    <source>
        <dbReference type="ARBA" id="ARBA00023251"/>
    </source>
</evidence>
<feature type="transmembrane region" description="Helical" evidence="10">
    <location>
        <begin position="62"/>
        <end position="83"/>
    </location>
</feature>
<comment type="similarity">
    <text evidence="2">Belongs to the multi antimicrobial extrusion (MATE) (TC 2.A.66.1) family. MepA subfamily.</text>
</comment>
<comment type="subcellular location">
    <subcellularLocation>
        <location evidence="1">Cell membrane</location>
        <topology evidence="1">Multi-pass membrane protein</topology>
    </subcellularLocation>
</comment>
<evidence type="ECO:0000256" key="1">
    <source>
        <dbReference type="ARBA" id="ARBA00004651"/>
    </source>
</evidence>
<evidence type="ECO:0000256" key="2">
    <source>
        <dbReference type="ARBA" id="ARBA00008417"/>
    </source>
</evidence>
<dbReference type="InterPro" id="IPR051327">
    <property type="entry name" value="MATE_MepA_subfamily"/>
</dbReference>
<reference evidence="11" key="1">
    <citation type="submission" date="2021-01" db="EMBL/GenBank/DDBJ databases">
        <title>Description of Breznakiella homolactica.</title>
        <authorList>
            <person name="Song Y."/>
            <person name="Brune A."/>
        </authorList>
    </citation>
    <scope>NUCLEOTIDE SEQUENCE</scope>
    <source>
        <strain evidence="11">RmG30</strain>
    </source>
</reference>
<dbReference type="KEGG" id="bhc:JFL75_12585"/>
<organism evidence="11 12">
    <name type="scientific">Breznakiella homolactica</name>
    <dbReference type="NCBI Taxonomy" id="2798577"/>
    <lineage>
        <taxon>Bacteria</taxon>
        <taxon>Pseudomonadati</taxon>
        <taxon>Spirochaetota</taxon>
        <taxon>Spirochaetia</taxon>
        <taxon>Spirochaetales</taxon>
        <taxon>Breznakiellaceae</taxon>
        <taxon>Breznakiella</taxon>
    </lineage>
</organism>
<dbReference type="AlphaFoldDB" id="A0A7T8B8X6"/>
<evidence type="ECO:0000256" key="7">
    <source>
        <dbReference type="ARBA" id="ARBA00022989"/>
    </source>
</evidence>
<feature type="transmembrane region" description="Helical" evidence="10">
    <location>
        <begin position="391"/>
        <end position="410"/>
    </location>
</feature>
<sequence length="456" mass="48958">MSDVRENLLTESPWKLMLKLSLPAILGQFVVGLYAFVDSIYVGQMVGVSAMSAVSAASPFVLVNNGIAVLVGIGSGSILSRAVGAGDRETVDKIMGNLLVLVLLLSGIVMAAGIPLAPALLRLSGAEGEVLAMGTTYLRTVYMGSIFVNFMQSANMVMRAEGRMGTAMAIMAGGAVLNIILDPIFIILMPGRGPQAVALATILSQFCQAVFTMIYFIKKSPVVRFHRIRLEPELLPGIFSVGVSAMLMQVLMLVQMTVVYNTAVRYGGADQIALMGAAQRVLQLAFVPVWGMSQGLQPAVGTNYGAGQYRRAKTMTKVFIAGSTLLALVFFFIMQAFPRTILSAFITDPSIVERGLVNFRLMYSIFPTYGLLIMTMTFFQSLGKGAQAGALVMLRQILLIVPLVLILPRFLGVTGVWLAIPANDAIVLILALVFLGKEFRALSRLEAETKPMPNAA</sequence>
<feature type="transmembrane region" description="Helical" evidence="10">
    <location>
        <begin position="238"/>
        <end position="260"/>
    </location>
</feature>
<evidence type="ECO:0000256" key="4">
    <source>
        <dbReference type="ARBA" id="ARBA00022448"/>
    </source>
</evidence>
<proteinExistence type="inferred from homology"/>
<dbReference type="GO" id="GO:0005886">
    <property type="term" value="C:plasma membrane"/>
    <property type="evidence" value="ECO:0007669"/>
    <property type="project" value="UniProtKB-SubCell"/>
</dbReference>
<dbReference type="PANTHER" id="PTHR43823:SF3">
    <property type="entry name" value="MULTIDRUG EXPORT PROTEIN MEPA"/>
    <property type="match status" value="1"/>
</dbReference>
<evidence type="ECO:0000313" key="12">
    <source>
        <dbReference type="Proteomes" id="UP000595917"/>
    </source>
</evidence>
<evidence type="ECO:0000256" key="8">
    <source>
        <dbReference type="ARBA" id="ARBA00023136"/>
    </source>
</evidence>
<evidence type="ECO:0000256" key="5">
    <source>
        <dbReference type="ARBA" id="ARBA00022475"/>
    </source>
</evidence>
<feature type="transmembrane region" description="Helical" evidence="10">
    <location>
        <begin position="357"/>
        <end position="379"/>
    </location>
</feature>
<dbReference type="InterPro" id="IPR045070">
    <property type="entry name" value="MATE_MepA-like"/>
</dbReference>
<feature type="transmembrane region" description="Helical" evidence="10">
    <location>
        <begin position="95"/>
        <end position="117"/>
    </location>
</feature>
<dbReference type="CDD" id="cd13143">
    <property type="entry name" value="MATE_MepA_like"/>
    <property type="match status" value="1"/>
</dbReference>
<keyword evidence="7 10" id="KW-1133">Transmembrane helix</keyword>
<evidence type="ECO:0000256" key="3">
    <source>
        <dbReference type="ARBA" id="ARBA00022106"/>
    </source>
</evidence>
<feature type="transmembrane region" description="Helical" evidence="10">
    <location>
        <begin position="20"/>
        <end position="42"/>
    </location>
</feature>
<name>A0A7T8B8X6_9SPIR</name>
<dbReference type="EMBL" id="CP067089">
    <property type="protein sequence ID" value="QQO07776.1"/>
    <property type="molecule type" value="Genomic_DNA"/>
</dbReference>
<keyword evidence="5" id="KW-1003">Cell membrane</keyword>
<keyword evidence="12" id="KW-1185">Reference proteome</keyword>
<feature type="transmembrane region" description="Helical" evidence="10">
    <location>
        <begin position="318"/>
        <end position="337"/>
    </location>
</feature>
<dbReference type="PIRSF" id="PIRSF006603">
    <property type="entry name" value="DinF"/>
    <property type="match status" value="1"/>
</dbReference>
<keyword evidence="4" id="KW-0813">Transport</keyword>
<dbReference type="Pfam" id="PF01554">
    <property type="entry name" value="MatE"/>
    <property type="match status" value="2"/>
</dbReference>
<protein>
    <recommendedName>
        <fullName evidence="3">Multidrug export protein MepA</fullName>
    </recommendedName>
</protein>
<keyword evidence="9" id="KW-0046">Antibiotic resistance</keyword>
<feature type="transmembrane region" description="Helical" evidence="10">
    <location>
        <begin position="416"/>
        <end position="435"/>
    </location>
</feature>
<dbReference type="GO" id="GO:0046677">
    <property type="term" value="P:response to antibiotic"/>
    <property type="evidence" value="ECO:0007669"/>
    <property type="project" value="UniProtKB-KW"/>
</dbReference>
<gene>
    <name evidence="11" type="ORF">JFL75_12585</name>
</gene>
<dbReference type="InterPro" id="IPR048279">
    <property type="entry name" value="MdtK-like"/>
</dbReference>
<accession>A0A7T8B8X6</accession>
<dbReference type="NCBIfam" id="TIGR00797">
    <property type="entry name" value="matE"/>
    <property type="match status" value="1"/>
</dbReference>